<accession>A0A4R6JXG5</accession>
<organism evidence="8 9">
    <name type="scientific">Paractinoplanes brasiliensis</name>
    <dbReference type="NCBI Taxonomy" id="52695"/>
    <lineage>
        <taxon>Bacteria</taxon>
        <taxon>Bacillati</taxon>
        <taxon>Actinomycetota</taxon>
        <taxon>Actinomycetes</taxon>
        <taxon>Micromonosporales</taxon>
        <taxon>Micromonosporaceae</taxon>
        <taxon>Paractinoplanes</taxon>
    </lineage>
</organism>
<dbReference type="AlphaFoldDB" id="A0A4R6JXG5"/>
<keyword evidence="4 6" id="KW-1133">Transmembrane helix</keyword>
<gene>
    <name evidence="8" type="ORF">C8E87_3621</name>
</gene>
<reference evidence="8 9" key="1">
    <citation type="submission" date="2019-03" db="EMBL/GenBank/DDBJ databases">
        <title>Sequencing the genomes of 1000 actinobacteria strains.</title>
        <authorList>
            <person name="Klenk H.-P."/>
        </authorList>
    </citation>
    <scope>NUCLEOTIDE SEQUENCE [LARGE SCALE GENOMIC DNA]</scope>
    <source>
        <strain evidence="8 9">DSM 43805</strain>
    </source>
</reference>
<dbReference type="Proteomes" id="UP000294901">
    <property type="component" value="Unassembled WGS sequence"/>
</dbReference>
<dbReference type="Pfam" id="PF06271">
    <property type="entry name" value="RDD"/>
    <property type="match status" value="1"/>
</dbReference>
<evidence type="ECO:0000313" key="9">
    <source>
        <dbReference type="Proteomes" id="UP000294901"/>
    </source>
</evidence>
<name>A0A4R6JXG5_9ACTN</name>
<dbReference type="InterPro" id="IPR010432">
    <property type="entry name" value="RDD"/>
</dbReference>
<keyword evidence="3 6" id="KW-0812">Transmembrane</keyword>
<keyword evidence="5 6" id="KW-0472">Membrane</keyword>
<evidence type="ECO:0000256" key="3">
    <source>
        <dbReference type="ARBA" id="ARBA00022692"/>
    </source>
</evidence>
<feature type="domain" description="RDD" evidence="7">
    <location>
        <begin position="4"/>
        <end position="155"/>
    </location>
</feature>
<keyword evidence="9" id="KW-1185">Reference proteome</keyword>
<evidence type="ECO:0000256" key="2">
    <source>
        <dbReference type="ARBA" id="ARBA00022475"/>
    </source>
</evidence>
<feature type="transmembrane region" description="Helical" evidence="6">
    <location>
        <begin position="59"/>
        <end position="80"/>
    </location>
</feature>
<proteinExistence type="predicted"/>
<evidence type="ECO:0000259" key="7">
    <source>
        <dbReference type="Pfam" id="PF06271"/>
    </source>
</evidence>
<dbReference type="EMBL" id="SNWR01000001">
    <property type="protein sequence ID" value="TDO39916.1"/>
    <property type="molecule type" value="Genomic_DNA"/>
</dbReference>
<dbReference type="GO" id="GO:0005886">
    <property type="term" value="C:plasma membrane"/>
    <property type="evidence" value="ECO:0007669"/>
    <property type="project" value="UniProtKB-SubCell"/>
</dbReference>
<dbReference type="PANTHER" id="PTHR36115">
    <property type="entry name" value="PROLINE-RICH ANTIGEN HOMOLOG-RELATED"/>
    <property type="match status" value="1"/>
</dbReference>
<evidence type="ECO:0000256" key="6">
    <source>
        <dbReference type="SAM" id="Phobius"/>
    </source>
</evidence>
<comment type="caution">
    <text evidence="8">The sequence shown here is derived from an EMBL/GenBank/DDBJ whole genome shotgun (WGS) entry which is preliminary data.</text>
</comment>
<sequence length="164" mass="18738">MPLAEFPQRLLAYMIDMALLTAVAFVLFIPAFVVVFLQIDFPDPYGPEPDFGTVFADYFLPFLLLELGLFALMMLLYFLYAVEYMHRSGQTLGKKAMKIRIVPLDPALRLTRGMAAKRYLVEYGGGMLLPFFSWVDGLWQLADKPYQQTLHDKFARTVVVKVSP</sequence>
<evidence type="ECO:0000256" key="5">
    <source>
        <dbReference type="ARBA" id="ARBA00023136"/>
    </source>
</evidence>
<evidence type="ECO:0000256" key="4">
    <source>
        <dbReference type="ARBA" id="ARBA00022989"/>
    </source>
</evidence>
<feature type="transmembrane region" description="Helical" evidence="6">
    <location>
        <begin position="12"/>
        <end position="39"/>
    </location>
</feature>
<evidence type="ECO:0000313" key="8">
    <source>
        <dbReference type="EMBL" id="TDO39916.1"/>
    </source>
</evidence>
<dbReference type="InterPro" id="IPR051791">
    <property type="entry name" value="Pra-immunoreactive"/>
</dbReference>
<keyword evidence="2" id="KW-1003">Cell membrane</keyword>
<comment type="subcellular location">
    <subcellularLocation>
        <location evidence="1">Cell membrane</location>
        <topology evidence="1">Multi-pass membrane protein</topology>
    </subcellularLocation>
</comment>
<protein>
    <submittedName>
        <fullName evidence="8">RDD family protein</fullName>
    </submittedName>
</protein>
<evidence type="ECO:0000256" key="1">
    <source>
        <dbReference type="ARBA" id="ARBA00004651"/>
    </source>
</evidence>